<dbReference type="EMBL" id="QFXE01000021">
    <property type="protein sequence ID" value="RDH82193.1"/>
    <property type="molecule type" value="Genomic_DNA"/>
</dbReference>
<dbReference type="Gene3D" id="2.40.50.180">
    <property type="entry name" value="CheA-289, Domain 4"/>
    <property type="match status" value="1"/>
</dbReference>
<dbReference type="GO" id="GO:0007165">
    <property type="term" value="P:signal transduction"/>
    <property type="evidence" value="ECO:0007669"/>
    <property type="project" value="InterPro"/>
</dbReference>
<evidence type="ECO:0000256" key="1">
    <source>
        <dbReference type="ARBA" id="ARBA00004496"/>
    </source>
</evidence>
<evidence type="ECO:0000259" key="4">
    <source>
        <dbReference type="PROSITE" id="PS50851"/>
    </source>
</evidence>
<dbReference type="CDD" id="cd00732">
    <property type="entry name" value="CheW"/>
    <property type="match status" value="1"/>
</dbReference>
<keyword evidence="6" id="KW-1185">Reference proteome</keyword>
<dbReference type="GO" id="GO:0005829">
    <property type="term" value="C:cytosol"/>
    <property type="evidence" value="ECO:0007669"/>
    <property type="project" value="TreeGrafter"/>
</dbReference>
<dbReference type="SUPFAM" id="SSF50341">
    <property type="entry name" value="CheW-like"/>
    <property type="match status" value="1"/>
</dbReference>
<dbReference type="Gene3D" id="2.30.30.40">
    <property type="entry name" value="SH3 Domains"/>
    <property type="match status" value="1"/>
</dbReference>
<name>A0A370DBD6_9GAMM</name>
<evidence type="ECO:0000313" key="6">
    <source>
        <dbReference type="Proteomes" id="UP000254771"/>
    </source>
</evidence>
<dbReference type="InterPro" id="IPR039315">
    <property type="entry name" value="CheW"/>
</dbReference>
<evidence type="ECO:0000313" key="5">
    <source>
        <dbReference type="EMBL" id="RDH82193.1"/>
    </source>
</evidence>
<dbReference type="InterPro" id="IPR036061">
    <property type="entry name" value="CheW-like_dom_sf"/>
</dbReference>
<dbReference type="AlphaFoldDB" id="A0A370DBD6"/>
<comment type="subcellular location">
    <subcellularLocation>
        <location evidence="1">Cytoplasm</location>
    </subcellularLocation>
</comment>
<dbReference type="Proteomes" id="UP000254771">
    <property type="component" value="Unassembled WGS sequence"/>
</dbReference>
<sequence length="169" mass="18857">MNEPQAKIEAALENQGDEYLTFRLGDEDYGVDILRVQEIRGWETATRIPNSPGYVKGVVNMRGSIVPIFDMRQRLGMEVRPYSKNTVVIVLRVKSDRGERNMGVVVDEVSDVLSTQKDRIRNTSEFGGGIATDYISGLADADDKMVMLLDVDKLLNQGEQTESENEDAA</sequence>
<dbReference type="GO" id="GO:0006935">
    <property type="term" value="P:chemotaxis"/>
    <property type="evidence" value="ECO:0007669"/>
    <property type="project" value="InterPro"/>
</dbReference>
<evidence type="ECO:0000256" key="3">
    <source>
        <dbReference type="ARBA" id="ARBA00022490"/>
    </source>
</evidence>
<dbReference type="Pfam" id="PF01584">
    <property type="entry name" value="CheW"/>
    <property type="match status" value="1"/>
</dbReference>
<dbReference type="InterPro" id="IPR002545">
    <property type="entry name" value="CheW-lke_dom"/>
</dbReference>
<comment type="caution">
    <text evidence="5">The sequence shown here is derived from an EMBL/GenBank/DDBJ whole genome shotgun (WGS) entry which is preliminary data.</text>
</comment>
<protein>
    <recommendedName>
        <fullName evidence="2">Chemotaxis protein CheW</fullName>
    </recommendedName>
</protein>
<feature type="domain" description="CheW-like" evidence="4">
    <location>
        <begin position="16"/>
        <end position="160"/>
    </location>
</feature>
<gene>
    <name evidence="5" type="ORF">DIZ78_17430</name>
</gene>
<dbReference type="PANTHER" id="PTHR22617:SF45">
    <property type="entry name" value="CHEMOTAXIS PROTEIN CHEW"/>
    <property type="match status" value="1"/>
</dbReference>
<proteinExistence type="predicted"/>
<keyword evidence="3" id="KW-0963">Cytoplasm</keyword>
<reference evidence="5 6" key="1">
    <citation type="journal article" date="2018" name="ISME J.">
        <title>Endosymbiont genomes yield clues of tubeworm success.</title>
        <authorList>
            <person name="Li Y."/>
            <person name="Liles M.R."/>
            <person name="Halanych K.M."/>
        </authorList>
    </citation>
    <scope>NUCLEOTIDE SEQUENCE [LARGE SCALE GENOMIC DNA]</scope>
    <source>
        <strain evidence="5">A1462</strain>
    </source>
</reference>
<dbReference type="PROSITE" id="PS50851">
    <property type="entry name" value="CHEW"/>
    <property type="match status" value="1"/>
</dbReference>
<organism evidence="5 6">
    <name type="scientific">endosymbiont of Escarpia spicata</name>
    <dbReference type="NCBI Taxonomy" id="2200908"/>
    <lineage>
        <taxon>Bacteria</taxon>
        <taxon>Pseudomonadati</taxon>
        <taxon>Pseudomonadota</taxon>
        <taxon>Gammaproteobacteria</taxon>
        <taxon>sulfur-oxidizing symbionts</taxon>
    </lineage>
</organism>
<evidence type="ECO:0000256" key="2">
    <source>
        <dbReference type="ARBA" id="ARBA00021483"/>
    </source>
</evidence>
<accession>A0A370DBD6</accession>
<dbReference type="PANTHER" id="PTHR22617">
    <property type="entry name" value="CHEMOTAXIS SENSOR HISTIDINE KINASE-RELATED"/>
    <property type="match status" value="1"/>
</dbReference>
<dbReference type="SMART" id="SM00260">
    <property type="entry name" value="CheW"/>
    <property type="match status" value="1"/>
</dbReference>